<dbReference type="EC" id="3.6.1.7" evidence="2 5"/>
<gene>
    <name evidence="9" type="ORF">GCM10007071_14790</name>
</gene>
<feature type="active site" evidence="5">
    <location>
        <position position="38"/>
    </location>
</feature>
<name>A0ABQ3AZE8_9GAMM</name>
<dbReference type="InterPro" id="IPR017968">
    <property type="entry name" value="Acylphosphatase_CS"/>
</dbReference>
<comment type="catalytic activity">
    <reaction evidence="4 5">
        <text>an acyl phosphate + H2O = a carboxylate + phosphate + H(+)</text>
        <dbReference type="Rhea" id="RHEA:14965"/>
        <dbReference type="ChEBI" id="CHEBI:15377"/>
        <dbReference type="ChEBI" id="CHEBI:15378"/>
        <dbReference type="ChEBI" id="CHEBI:29067"/>
        <dbReference type="ChEBI" id="CHEBI:43474"/>
        <dbReference type="ChEBI" id="CHEBI:59918"/>
        <dbReference type="EC" id="3.6.1.7"/>
    </reaction>
</comment>
<dbReference type="PANTHER" id="PTHR47268:SF4">
    <property type="entry name" value="ACYLPHOSPHATASE"/>
    <property type="match status" value="1"/>
</dbReference>
<dbReference type="RefSeq" id="WP_189575004.1">
    <property type="nucleotide sequence ID" value="NZ_BMXV01000003.1"/>
</dbReference>
<protein>
    <recommendedName>
        <fullName evidence="3 5">acylphosphatase</fullName>
        <ecNumber evidence="2 5">3.6.1.7</ecNumber>
    </recommendedName>
</protein>
<keyword evidence="5" id="KW-0378">Hydrolase</keyword>
<dbReference type="PROSITE" id="PS51160">
    <property type="entry name" value="ACYLPHOSPHATASE_3"/>
    <property type="match status" value="1"/>
</dbReference>
<dbReference type="Proteomes" id="UP000601597">
    <property type="component" value="Unassembled WGS sequence"/>
</dbReference>
<feature type="domain" description="Acylphosphatase-like" evidence="8">
    <location>
        <begin position="5"/>
        <end position="91"/>
    </location>
</feature>
<evidence type="ECO:0000256" key="2">
    <source>
        <dbReference type="ARBA" id="ARBA00012150"/>
    </source>
</evidence>
<evidence type="ECO:0000259" key="8">
    <source>
        <dbReference type="PROSITE" id="PS51160"/>
    </source>
</evidence>
<proteinExistence type="inferred from homology"/>
<dbReference type="PROSITE" id="PS00151">
    <property type="entry name" value="ACYLPHOSPHATASE_2"/>
    <property type="match status" value="1"/>
</dbReference>
<feature type="region of interest" description="Disordered" evidence="7">
    <location>
        <begin position="71"/>
        <end position="91"/>
    </location>
</feature>
<dbReference type="InterPro" id="IPR036046">
    <property type="entry name" value="Acylphosphatase-like_dom_sf"/>
</dbReference>
<feature type="active site" evidence="5">
    <location>
        <position position="20"/>
    </location>
</feature>
<evidence type="ECO:0000256" key="5">
    <source>
        <dbReference type="PROSITE-ProRule" id="PRU00520"/>
    </source>
</evidence>
<dbReference type="SUPFAM" id="SSF54975">
    <property type="entry name" value="Acylphosphatase/BLUF domain-like"/>
    <property type="match status" value="1"/>
</dbReference>
<keyword evidence="10" id="KW-1185">Reference proteome</keyword>
<dbReference type="EMBL" id="BMXV01000003">
    <property type="protein sequence ID" value="GGY68963.1"/>
    <property type="molecule type" value="Genomic_DNA"/>
</dbReference>
<evidence type="ECO:0000256" key="7">
    <source>
        <dbReference type="SAM" id="MobiDB-lite"/>
    </source>
</evidence>
<dbReference type="InterPro" id="IPR001792">
    <property type="entry name" value="Acylphosphatase-like_dom"/>
</dbReference>
<reference evidence="10" key="1">
    <citation type="journal article" date="2019" name="Int. J. Syst. Evol. Microbiol.">
        <title>The Global Catalogue of Microorganisms (GCM) 10K type strain sequencing project: providing services to taxonomists for standard genome sequencing and annotation.</title>
        <authorList>
            <consortium name="The Broad Institute Genomics Platform"/>
            <consortium name="The Broad Institute Genome Sequencing Center for Infectious Disease"/>
            <person name="Wu L."/>
            <person name="Ma J."/>
        </authorList>
    </citation>
    <scope>NUCLEOTIDE SEQUENCE [LARGE SCALE GENOMIC DNA]</scope>
    <source>
        <strain evidence="10">KCTC 22280</strain>
    </source>
</reference>
<dbReference type="InterPro" id="IPR020456">
    <property type="entry name" value="Acylphosphatase"/>
</dbReference>
<comment type="caution">
    <text evidence="9">The sequence shown here is derived from an EMBL/GenBank/DDBJ whole genome shotgun (WGS) entry which is preliminary data.</text>
</comment>
<evidence type="ECO:0000256" key="1">
    <source>
        <dbReference type="ARBA" id="ARBA00005614"/>
    </source>
</evidence>
<dbReference type="PANTHER" id="PTHR47268">
    <property type="entry name" value="ACYLPHOSPHATASE"/>
    <property type="match status" value="1"/>
</dbReference>
<accession>A0ABQ3AZE8</accession>
<dbReference type="Pfam" id="PF00708">
    <property type="entry name" value="Acylphosphatase"/>
    <property type="match status" value="1"/>
</dbReference>
<evidence type="ECO:0000256" key="4">
    <source>
        <dbReference type="ARBA" id="ARBA00047645"/>
    </source>
</evidence>
<evidence type="ECO:0000256" key="3">
    <source>
        <dbReference type="ARBA" id="ARBA00015991"/>
    </source>
</evidence>
<evidence type="ECO:0000313" key="9">
    <source>
        <dbReference type="EMBL" id="GGY68963.1"/>
    </source>
</evidence>
<evidence type="ECO:0000256" key="6">
    <source>
        <dbReference type="RuleBase" id="RU004168"/>
    </source>
</evidence>
<dbReference type="Gene3D" id="3.30.70.100">
    <property type="match status" value="1"/>
</dbReference>
<organism evidence="9 10">
    <name type="scientific">Marinobacter zhanjiangensis</name>
    <dbReference type="NCBI Taxonomy" id="578215"/>
    <lineage>
        <taxon>Bacteria</taxon>
        <taxon>Pseudomonadati</taxon>
        <taxon>Pseudomonadota</taxon>
        <taxon>Gammaproteobacteria</taxon>
        <taxon>Pseudomonadales</taxon>
        <taxon>Marinobacteraceae</taxon>
        <taxon>Marinobacter</taxon>
    </lineage>
</organism>
<comment type="similarity">
    <text evidence="1 6">Belongs to the acylphosphatase family.</text>
</comment>
<sequence>MAWQQRHLLVEGRVQGVSYRAYTERKATDLGLQGYVRNLPDGRVEIVAEGPEDALDKLEQWCWQGSPAANVTGVSSAKQPASDGFSGFVTR</sequence>
<evidence type="ECO:0000313" key="10">
    <source>
        <dbReference type="Proteomes" id="UP000601597"/>
    </source>
</evidence>